<comment type="similarity">
    <text evidence="1">Belongs to the glycosyltransferase 2 family.</text>
</comment>
<dbReference type="Pfam" id="PF00535">
    <property type="entry name" value="Glycos_transf_2"/>
    <property type="match status" value="1"/>
</dbReference>
<dbReference type="Gene3D" id="3.90.550.10">
    <property type="entry name" value="Spore Coat Polysaccharide Biosynthesis Protein SpsA, Chain A"/>
    <property type="match status" value="1"/>
</dbReference>
<feature type="domain" description="Glycosyltransferase 2-like" evidence="4">
    <location>
        <begin position="4"/>
        <end position="161"/>
    </location>
</feature>
<dbReference type="InterPro" id="IPR050834">
    <property type="entry name" value="Glycosyltransf_2"/>
</dbReference>
<dbReference type="CDD" id="cd04195">
    <property type="entry name" value="GT2_AmsE_like"/>
    <property type="match status" value="1"/>
</dbReference>
<dbReference type="InterPro" id="IPR001173">
    <property type="entry name" value="Glyco_trans_2-like"/>
</dbReference>
<dbReference type="Proteomes" id="UP000054123">
    <property type="component" value="Unassembled WGS sequence"/>
</dbReference>
<dbReference type="AlphaFoldDB" id="A0A011LZF1"/>
<evidence type="ECO:0000256" key="2">
    <source>
        <dbReference type="ARBA" id="ARBA00022676"/>
    </source>
</evidence>
<gene>
    <name evidence="5" type="ORF">AK33_05175</name>
</gene>
<dbReference type="InterPro" id="IPR029044">
    <property type="entry name" value="Nucleotide-diphossugar_trans"/>
</dbReference>
<dbReference type="GO" id="GO:0016757">
    <property type="term" value="F:glycosyltransferase activity"/>
    <property type="evidence" value="ECO:0007669"/>
    <property type="project" value="UniProtKB-KW"/>
</dbReference>
<accession>A0A011LZF1</accession>
<dbReference type="PANTHER" id="PTHR43685:SF5">
    <property type="entry name" value="GLYCOSYLTRANSFERASE EPSE-RELATED"/>
    <property type="match status" value="1"/>
</dbReference>
<keyword evidence="2" id="KW-0328">Glycosyltransferase</keyword>
<dbReference type="STRING" id="1122190.GCA_000621105_01659"/>
<keyword evidence="6" id="KW-1185">Reference proteome</keyword>
<evidence type="ECO:0000313" key="5">
    <source>
        <dbReference type="EMBL" id="EXI62618.1"/>
    </source>
</evidence>
<organism evidence="5 6">
    <name type="scientific">Mannheimia granulomatis</name>
    <dbReference type="NCBI Taxonomy" id="85402"/>
    <lineage>
        <taxon>Bacteria</taxon>
        <taxon>Pseudomonadati</taxon>
        <taxon>Pseudomonadota</taxon>
        <taxon>Gammaproteobacteria</taxon>
        <taxon>Pasteurellales</taxon>
        <taxon>Pasteurellaceae</taxon>
        <taxon>Mannheimia</taxon>
    </lineage>
</organism>
<name>A0A011LZF1_9PAST</name>
<proteinExistence type="inferred from homology"/>
<reference evidence="5 6" key="1">
    <citation type="journal article" date="2014" name="Genome Announc.">
        <title>Genome Sequence of a Presumptive Mannheimia haemolytica Strain with an A1/A6-Cross-Reactive Serotype from a White-Tailed Deer (Odocoileus virginianus).</title>
        <authorList>
            <person name="Lawrence P.K."/>
            <person name="Bey R.F."/>
            <person name="Wiener B."/>
            <person name="Kittichotirat W."/>
            <person name="Bumgarner R.E."/>
        </authorList>
    </citation>
    <scope>NUCLEOTIDE SEQUENCE [LARGE SCALE GENOMIC DNA]</scope>
    <source>
        <strain evidence="5 6">PKL10</strain>
    </source>
</reference>
<dbReference type="OrthoDB" id="9801954at2"/>
<evidence type="ECO:0000259" key="4">
    <source>
        <dbReference type="Pfam" id="PF00535"/>
    </source>
</evidence>
<evidence type="ECO:0000256" key="3">
    <source>
        <dbReference type="ARBA" id="ARBA00022679"/>
    </source>
</evidence>
<protein>
    <submittedName>
        <fullName evidence="5">Amylovoran biosynthesis protein AmsE</fullName>
    </submittedName>
</protein>
<dbReference type="PANTHER" id="PTHR43685">
    <property type="entry name" value="GLYCOSYLTRANSFERASE"/>
    <property type="match status" value="1"/>
</dbReference>
<comment type="caution">
    <text evidence="5">The sequence shown here is derived from an EMBL/GenBank/DDBJ whole genome shotgun (WGS) entry which is preliminary data.</text>
</comment>
<dbReference type="PATRIC" id="fig|1450449.3.peg.1009"/>
<evidence type="ECO:0000256" key="1">
    <source>
        <dbReference type="ARBA" id="ARBA00006739"/>
    </source>
</evidence>
<dbReference type="SUPFAM" id="SSF53448">
    <property type="entry name" value="Nucleotide-diphospho-sugar transferases"/>
    <property type="match status" value="1"/>
</dbReference>
<keyword evidence="3" id="KW-0808">Transferase</keyword>
<evidence type="ECO:0000313" key="6">
    <source>
        <dbReference type="Proteomes" id="UP000054123"/>
    </source>
</evidence>
<dbReference type="EMBL" id="JANJ01000003">
    <property type="protein sequence ID" value="EXI62618.1"/>
    <property type="molecule type" value="Genomic_DNA"/>
</dbReference>
<sequence length="266" mass="30476">MKFSVLMSLYIKEQPQYLRECFDSLKAQTLPADEIVLCFDGAVTSELEAIVEEYSDILPVKAVKFPQNRGLGKTLNDGLTYCSNEWVFRMDTDDICVPERFEKQVAFIEKYPETVIFGGQIAEFGQNIEDIVAYRNVPTSADEIAKFTRLRCPFNHMTVAYQKSKVLEVGGYQDLQEDYYLWIKLIAQFKQVANLPDLLVYARVGNGMVGRRRGMAQAEAEWRLYKLKNKCKIHDPISGFSVFLMRAIPRLLPLSALKAVYGLLRK</sequence>
<dbReference type="RefSeq" id="WP_042802423.1">
    <property type="nucleotide sequence ID" value="NZ_AVSP01000007.1"/>
</dbReference>